<evidence type="ECO:0000313" key="6">
    <source>
        <dbReference type="EMBL" id="KAA9132612.1"/>
    </source>
</evidence>
<dbReference type="GO" id="GO:0000018">
    <property type="term" value="P:regulation of DNA recombination"/>
    <property type="evidence" value="ECO:0007669"/>
    <property type="project" value="TreeGrafter"/>
</dbReference>
<gene>
    <name evidence="6" type="ORF">F3N42_05170</name>
</gene>
<evidence type="ECO:0000256" key="2">
    <source>
        <dbReference type="ARBA" id="ARBA00008657"/>
    </source>
</evidence>
<evidence type="ECO:0000256" key="4">
    <source>
        <dbReference type="ARBA" id="ARBA00022490"/>
    </source>
</evidence>
<dbReference type="PANTHER" id="PTHR38103:SF1">
    <property type="entry name" value="RECOMBINATION-ASSOCIATED PROTEIN RDGC"/>
    <property type="match status" value="1"/>
</dbReference>
<keyword evidence="7" id="KW-1185">Reference proteome</keyword>
<dbReference type="PANTHER" id="PTHR38103">
    <property type="entry name" value="RECOMBINATION-ASSOCIATED PROTEIN RDGC"/>
    <property type="match status" value="1"/>
</dbReference>
<keyword evidence="5" id="KW-0233">DNA recombination</keyword>
<dbReference type="GO" id="GO:0003690">
    <property type="term" value="F:double-stranded DNA binding"/>
    <property type="evidence" value="ECO:0007669"/>
    <property type="project" value="TreeGrafter"/>
</dbReference>
<evidence type="ECO:0000256" key="1">
    <source>
        <dbReference type="ARBA" id="ARBA00004453"/>
    </source>
</evidence>
<accession>A0A5N0TC63</accession>
<comment type="similarity">
    <text evidence="2">Belongs to the RdgC family.</text>
</comment>
<dbReference type="Proteomes" id="UP000325372">
    <property type="component" value="Unassembled WGS sequence"/>
</dbReference>
<evidence type="ECO:0000256" key="3">
    <source>
        <dbReference type="ARBA" id="ARBA00022296"/>
    </source>
</evidence>
<dbReference type="AlphaFoldDB" id="A0A5N0TC63"/>
<organism evidence="6 7">
    <name type="scientific">Marinihelvus fidelis</name>
    <dbReference type="NCBI Taxonomy" id="2613842"/>
    <lineage>
        <taxon>Bacteria</taxon>
        <taxon>Pseudomonadati</taxon>
        <taxon>Pseudomonadota</taxon>
        <taxon>Gammaproteobacteria</taxon>
        <taxon>Chromatiales</taxon>
        <taxon>Wenzhouxiangellaceae</taxon>
        <taxon>Marinihelvus</taxon>
    </lineage>
</organism>
<protein>
    <recommendedName>
        <fullName evidence="3">Recombination-associated protein RdgC</fullName>
    </recommendedName>
</protein>
<name>A0A5N0TC63_9GAMM</name>
<dbReference type="Pfam" id="PF04381">
    <property type="entry name" value="RdgC"/>
    <property type="match status" value="1"/>
</dbReference>
<keyword evidence="4" id="KW-0963">Cytoplasm</keyword>
<evidence type="ECO:0000256" key="5">
    <source>
        <dbReference type="ARBA" id="ARBA00023172"/>
    </source>
</evidence>
<proteinExistence type="inferred from homology"/>
<evidence type="ECO:0000313" key="7">
    <source>
        <dbReference type="Proteomes" id="UP000325372"/>
    </source>
</evidence>
<dbReference type="EMBL" id="VYXP01000003">
    <property type="protein sequence ID" value="KAA9132612.1"/>
    <property type="molecule type" value="Genomic_DNA"/>
</dbReference>
<reference evidence="6 7" key="1">
    <citation type="submission" date="2019-09" db="EMBL/GenBank/DDBJ databases">
        <title>Wenzhouxiangella sp. Genome sequencing and assembly.</title>
        <authorList>
            <person name="Zhang R."/>
        </authorList>
    </citation>
    <scope>NUCLEOTIDE SEQUENCE [LARGE SCALE GENOMIC DNA]</scope>
    <source>
        <strain evidence="6 7">W260</strain>
    </source>
</reference>
<sequence>MASTTARATWFSLRPLLTLVVVSMASPPSGKTRITISPSDSALPLNSSLHLLDGLAIALADSASNNSPRVETSRVRLVGVNMMNSPKYGQCDTCRHPYLSPGLGAWRPLAIECLPFPTHRRTPSPMFRNLRFYRVDTPWPESEAELDEALSEHPFKPCAAFAERSAGWESPTGDENMPLCRRLAGADLLQLRTQTRILPAAAIREALSDRVEAFRARMGVEPPRRELNRLKAETRDELLSKALVKSDRTQAFYLHADRLLAIDVATPSKAEWLIENLRPCFGRLECVPLAWKTPPEQLLKRLFLGEPAQRFLVGRECRLQDPSDARATGTWKNIDLDDDSIQRHVRDGMRLTHLGVIFDQLLECVLAEDGTIGKLRFPEGSAADDHDEDPLTRLDADFVLLTGTIKRLVDELKELLGGISQARPVQPVAA</sequence>
<dbReference type="GO" id="GO:0006310">
    <property type="term" value="P:DNA recombination"/>
    <property type="evidence" value="ECO:0007669"/>
    <property type="project" value="UniProtKB-KW"/>
</dbReference>
<dbReference type="InterPro" id="IPR007476">
    <property type="entry name" value="RdgC"/>
</dbReference>
<comment type="caution">
    <text evidence="6">The sequence shown here is derived from an EMBL/GenBank/DDBJ whole genome shotgun (WGS) entry which is preliminary data.</text>
</comment>
<dbReference type="GO" id="GO:0043590">
    <property type="term" value="C:bacterial nucleoid"/>
    <property type="evidence" value="ECO:0007669"/>
    <property type="project" value="TreeGrafter"/>
</dbReference>
<comment type="subcellular location">
    <subcellularLocation>
        <location evidence="1">Cytoplasm</location>
        <location evidence="1">Nucleoid</location>
    </subcellularLocation>
</comment>